<evidence type="ECO:0000259" key="1">
    <source>
        <dbReference type="Pfam" id="PF13456"/>
    </source>
</evidence>
<dbReference type="InterPro" id="IPR053151">
    <property type="entry name" value="RNase_H-like"/>
</dbReference>
<keyword evidence="2" id="KW-0548">Nucleotidyltransferase</keyword>
<protein>
    <submittedName>
        <fullName evidence="2">Putative non-LTR retroelement reverse transcriptase</fullName>
    </submittedName>
</protein>
<evidence type="ECO:0000313" key="3">
    <source>
        <dbReference type="Proteomes" id="UP000634136"/>
    </source>
</evidence>
<evidence type="ECO:0000313" key="2">
    <source>
        <dbReference type="EMBL" id="KAF7822513.1"/>
    </source>
</evidence>
<name>A0A834WIV7_9FABA</name>
<keyword evidence="2" id="KW-0695">RNA-directed DNA polymerase</keyword>
<gene>
    <name evidence="2" type="ORF">G2W53_020657</name>
</gene>
<reference evidence="2" key="1">
    <citation type="submission" date="2020-09" db="EMBL/GenBank/DDBJ databases">
        <title>Genome-Enabled Discovery of Anthraquinone Biosynthesis in Senna tora.</title>
        <authorList>
            <person name="Kang S.-H."/>
            <person name="Pandey R.P."/>
            <person name="Lee C.-M."/>
            <person name="Sim J.-S."/>
            <person name="Jeong J.-T."/>
            <person name="Choi B.-S."/>
            <person name="Jung M."/>
            <person name="Ginzburg D."/>
            <person name="Zhao K."/>
            <person name="Won S.Y."/>
            <person name="Oh T.-J."/>
            <person name="Yu Y."/>
            <person name="Kim N.-H."/>
            <person name="Lee O.R."/>
            <person name="Lee T.-H."/>
            <person name="Bashyal P."/>
            <person name="Kim T.-S."/>
            <person name="Lee W.-H."/>
            <person name="Kawkins C."/>
            <person name="Kim C.-K."/>
            <person name="Kim J.S."/>
            <person name="Ahn B.O."/>
            <person name="Rhee S.Y."/>
            <person name="Sohng J.K."/>
        </authorList>
    </citation>
    <scope>NUCLEOTIDE SEQUENCE</scope>
    <source>
        <tissue evidence="2">Leaf</tissue>
    </source>
</reference>
<feature type="domain" description="RNase H type-1" evidence="1">
    <location>
        <begin position="177"/>
        <end position="246"/>
    </location>
</feature>
<dbReference type="InterPro" id="IPR002156">
    <property type="entry name" value="RNaseH_domain"/>
</dbReference>
<comment type="caution">
    <text evidence="2">The sequence shown here is derived from an EMBL/GenBank/DDBJ whole genome shotgun (WGS) entry which is preliminary data.</text>
</comment>
<proteinExistence type="predicted"/>
<dbReference type="Proteomes" id="UP000634136">
    <property type="component" value="Unassembled WGS sequence"/>
</dbReference>
<dbReference type="GO" id="GO:0004523">
    <property type="term" value="F:RNA-DNA hybrid ribonuclease activity"/>
    <property type="evidence" value="ECO:0007669"/>
    <property type="project" value="InterPro"/>
</dbReference>
<dbReference type="Pfam" id="PF13456">
    <property type="entry name" value="RVT_3"/>
    <property type="match status" value="1"/>
</dbReference>
<dbReference type="InterPro" id="IPR044730">
    <property type="entry name" value="RNase_H-like_dom_plant"/>
</dbReference>
<sequence length="270" mass="30768">MSSFTRSVMPSKSTDSRLWKENSNIWPEFYQHVHWTIGKGHIINFWEDQWIKNCPSISAAPGSEVQVPQRQKLIDFIDSSGHWDQFRETNIHLLRDCQKTAAIWNAFLNPNLRALFYILPVKEWISWNLQSKIHRVILHHANYFVQAMSCLDNTPSEISINRAIQWTKPRHDGVKLNTDGAFCSSSHVASCGGLIRDGTGKWLSGFIANLGISNVIGAELWSIFHGLKIAWEKGFKRVDVESDSKLEVNHSLAGTQMIQICILLLMGLEL</sequence>
<keyword evidence="3" id="KW-1185">Reference proteome</keyword>
<dbReference type="GO" id="GO:0003964">
    <property type="term" value="F:RNA-directed DNA polymerase activity"/>
    <property type="evidence" value="ECO:0007669"/>
    <property type="project" value="UniProtKB-KW"/>
</dbReference>
<dbReference type="SUPFAM" id="SSF53098">
    <property type="entry name" value="Ribonuclease H-like"/>
    <property type="match status" value="1"/>
</dbReference>
<dbReference type="OrthoDB" id="1391789at2759"/>
<organism evidence="2 3">
    <name type="scientific">Senna tora</name>
    <dbReference type="NCBI Taxonomy" id="362788"/>
    <lineage>
        <taxon>Eukaryota</taxon>
        <taxon>Viridiplantae</taxon>
        <taxon>Streptophyta</taxon>
        <taxon>Embryophyta</taxon>
        <taxon>Tracheophyta</taxon>
        <taxon>Spermatophyta</taxon>
        <taxon>Magnoliopsida</taxon>
        <taxon>eudicotyledons</taxon>
        <taxon>Gunneridae</taxon>
        <taxon>Pentapetalae</taxon>
        <taxon>rosids</taxon>
        <taxon>fabids</taxon>
        <taxon>Fabales</taxon>
        <taxon>Fabaceae</taxon>
        <taxon>Caesalpinioideae</taxon>
        <taxon>Cassia clade</taxon>
        <taxon>Senna</taxon>
    </lineage>
</organism>
<dbReference type="EMBL" id="JAAIUW010000007">
    <property type="protein sequence ID" value="KAF7822513.1"/>
    <property type="molecule type" value="Genomic_DNA"/>
</dbReference>
<dbReference type="CDD" id="cd06222">
    <property type="entry name" value="RNase_H_like"/>
    <property type="match status" value="1"/>
</dbReference>
<dbReference type="PANTHER" id="PTHR47723:SF19">
    <property type="entry name" value="POLYNUCLEOTIDYL TRANSFERASE, RIBONUCLEASE H-LIKE SUPERFAMILY PROTEIN"/>
    <property type="match status" value="1"/>
</dbReference>
<dbReference type="InterPro" id="IPR012337">
    <property type="entry name" value="RNaseH-like_sf"/>
</dbReference>
<dbReference type="AlphaFoldDB" id="A0A834WIV7"/>
<dbReference type="Gene3D" id="3.30.420.10">
    <property type="entry name" value="Ribonuclease H-like superfamily/Ribonuclease H"/>
    <property type="match status" value="1"/>
</dbReference>
<dbReference type="GO" id="GO:0003676">
    <property type="term" value="F:nucleic acid binding"/>
    <property type="evidence" value="ECO:0007669"/>
    <property type="project" value="InterPro"/>
</dbReference>
<accession>A0A834WIV7</accession>
<dbReference type="InterPro" id="IPR036397">
    <property type="entry name" value="RNaseH_sf"/>
</dbReference>
<keyword evidence="2" id="KW-0808">Transferase</keyword>
<dbReference type="PANTHER" id="PTHR47723">
    <property type="entry name" value="OS05G0353850 PROTEIN"/>
    <property type="match status" value="1"/>
</dbReference>